<dbReference type="HOGENOM" id="CLU_713556_0_0_11"/>
<sequence length="324" mass="35344">MAASTADPARAVEQVKDALDREPGADPTLRWQALWMLADLNTPDHGDLLNCLVALAEEVGQPVLRAQALARLARYLRTTGDAERAYDIAQSALPLMPDVSPADQASILLALVSIETETGRFSAAAQHSGELQDLLPHLPVKLRVETLWTTAVERSYQGHFTESAQALSQAIKLLNSGDDLHTWMRLRLAASRLYLMNPPEGLDSAGLLLGEAEAAVALIGLPRHRSELGSLKARHAFLQGDYETAAALCREVQPHIDDLAFRDRMRHCSLELQLRLLNGDATAATELEQLATQARQSGNFELSSEIWKDLATARASAAKIEHAE</sequence>
<dbReference type="EMBL" id="AP010968">
    <property type="protein sequence ID" value="BAJ31023.1"/>
    <property type="molecule type" value="Genomic_DNA"/>
</dbReference>
<dbReference type="PATRIC" id="fig|452652.3.peg.5236"/>
<dbReference type="SUPFAM" id="SSF48452">
    <property type="entry name" value="TPR-like"/>
    <property type="match status" value="1"/>
</dbReference>
<proteinExistence type="predicted"/>
<dbReference type="eggNOG" id="ENOG5033JMJ">
    <property type="taxonomic scope" value="Bacteria"/>
</dbReference>
<gene>
    <name evidence="1" type="ordered locus">KSE_52480</name>
</gene>
<dbReference type="KEGG" id="ksk:KSE_52480"/>
<dbReference type="Proteomes" id="UP000007076">
    <property type="component" value="Chromosome"/>
</dbReference>
<evidence type="ECO:0000313" key="1">
    <source>
        <dbReference type="EMBL" id="BAJ31023.1"/>
    </source>
</evidence>
<keyword evidence="2" id="KW-1185">Reference proteome</keyword>
<reference evidence="1 2" key="1">
    <citation type="journal article" date="2010" name="DNA Res.">
        <title>Genome sequence of Kitasatospora setae NBRC 14216T: an evolutionary snapshot of the family Streptomycetaceae.</title>
        <authorList>
            <person name="Ichikawa N."/>
            <person name="Oguchi A."/>
            <person name="Ikeda H."/>
            <person name="Ishikawa J."/>
            <person name="Kitani S."/>
            <person name="Watanabe Y."/>
            <person name="Nakamura S."/>
            <person name="Katano Y."/>
            <person name="Kishi E."/>
            <person name="Sasagawa M."/>
            <person name="Ankai A."/>
            <person name="Fukui S."/>
            <person name="Hashimoto Y."/>
            <person name="Kamata S."/>
            <person name="Otoguro M."/>
            <person name="Tanikawa S."/>
            <person name="Nihira T."/>
            <person name="Horinouchi S."/>
            <person name="Ohnishi Y."/>
            <person name="Hayakawa M."/>
            <person name="Kuzuyama T."/>
            <person name="Arisawa A."/>
            <person name="Nomoto F."/>
            <person name="Miura H."/>
            <person name="Takahashi Y."/>
            <person name="Fujita N."/>
        </authorList>
    </citation>
    <scope>NUCLEOTIDE SEQUENCE [LARGE SCALE GENOMIC DNA]</scope>
    <source>
        <strain evidence="2">ATCC 33774 / DSM 43861 / JCM 3304 / KCC A-0304 / NBRC 14216 / KM-6054</strain>
    </source>
</reference>
<dbReference type="Gene3D" id="1.25.40.10">
    <property type="entry name" value="Tetratricopeptide repeat domain"/>
    <property type="match status" value="1"/>
</dbReference>
<accession>E4NHP3</accession>
<protein>
    <submittedName>
        <fullName evidence="1">Uncharacterized protein</fullName>
    </submittedName>
</protein>
<name>E4NHP3_KITSK</name>
<evidence type="ECO:0000313" key="2">
    <source>
        <dbReference type="Proteomes" id="UP000007076"/>
    </source>
</evidence>
<dbReference type="InterPro" id="IPR011990">
    <property type="entry name" value="TPR-like_helical_dom_sf"/>
</dbReference>
<dbReference type="AlphaFoldDB" id="E4NHP3"/>
<organism evidence="1 2">
    <name type="scientific">Kitasatospora setae (strain ATCC 33774 / DSM 43861 / JCM 3304 / KCC A-0304 / NBRC 14216 / KM-6054)</name>
    <name type="common">Streptomyces setae</name>
    <dbReference type="NCBI Taxonomy" id="452652"/>
    <lineage>
        <taxon>Bacteria</taxon>
        <taxon>Bacillati</taxon>
        <taxon>Actinomycetota</taxon>
        <taxon>Actinomycetes</taxon>
        <taxon>Kitasatosporales</taxon>
        <taxon>Streptomycetaceae</taxon>
        <taxon>Kitasatospora</taxon>
    </lineage>
</organism>